<feature type="domain" description="G protein-coupled receptor GPR1/2/3 C-terminal" evidence="8">
    <location>
        <begin position="256"/>
        <end position="315"/>
    </location>
</feature>
<keyword evidence="2 6" id="KW-0812">Transmembrane</keyword>
<dbReference type="PANTHER" id="PTHR23112">
    <property type="entry name" value="G PROTEIN-COUPLED RECEPTOR 157-RELATED"/>
    <property type="match status" value="1"/>
</dbReference>
<reference evidence="9 10" key="1">
    <citation type="submission" date="2016-11" db="EMBL/GenBank/DDBJ databases">
        <title>Draft Genome Assembly of Colletotrichum chlorophyti a pathogen of herbaceous plants.</title>
        <authorList>
            <person name="Gan P."/>
            <person name="Narusaka M."/>
            <person name="Tsushima A."/>
            <person name="Narusaka Y."/>
            <person name="Takano Y."/>
            <person name="Shirasu K."/>
        </authorList>
    </citation>
    <scope>NUCLEOTIDE SEQUENCE [LARGE SCALE GENOMIC DNA]</scope>
    <source>
        <strain evidence="9 10">NTL11</strain>
    </source>
</reference>
<comment type="caution">
    <text evidence="9">The sequence shown here is derived from an EMBL/GenBank/DDBJ whole genome shotgun (WGS) entry which is preliminary data.</text>
</comment>
<evidence type="ECO:0000256" key="5">
    <source>
        <dbReference type="SAM" id="MobiDB-lite"/>
    </source>
</evidence>
<dbReference type="InterPro" id="IPR022596">
    <property type="entry name" value="GPR1/2/3_C"/>
</dbReference>
<feature type="transmembrane region" description="Helical" evidence="6">
    <location>
        <begin position="259"/>
        <end position="278"/>
    </location>
</feature>
<keyword evidence="10" id="KW-1185">Reference proteome</keyword>
<dbReference type="EMBL" id="MPGH01000026">
    <property type="protein sequence ID" value="OLN95939.1"/>
    <property type="molecule type" value="Genomic_DNA"/>
</dbReference>
<dbReference type="AlphaFoldDB" id="A0A1Q8S3A5"/>
<dbReference type="PANTHER" id="PTHR23112:SF0">
    <property type="entry name" value="TRANSMEMBRANE PROTEIN 116"/>
    <property type="match status" value="1"/>
</dbReference>
<comment type="subcellular location">
    <subcellularLocation>
        <location evidence="1">Membrane</location>
        <topology evidence="1">Multi-pass membrane protein</topology>
    </subcellularLocation>
</comment>
<dbReference type="STRING" id="708187.A0A1Q8S3A5"/>
<feature type="compositionally biased region" description="Basic and acidic residues" evidence="5">
    <location>
        <begin position="369"/>
        <end position="390"/>
    </location>
</feature>
<sequence length="390" mass="43903">MAFRKDDEALAAPTIPAEVRLQSTIILIVAVLSFLGAAWIMVSYAIFPNLRSFRHRLIHGLAISDCCMAFNFLCSTSMNVDGKFIGHPQRAPFCTLNGFMTQVFVIQTDYWVLTIAICTYFILAGHKKQSSWIQDHEGIILALPWVFSVLWASVGVGVVGYGDIGAWCWFTSDKVRLLVNFIPRWVIIVTMFALYAYLSYVLYTAHVRLSSLQEASPRQHVVGHTPLQWSRVSSHLEDAEGRSAVTIQRLKKVIARLMLLYPLVYAVIWSLPTAIRIYQATKDKPAPFALQTIDKASIVIQGLVDAVIYGVNETSLASWRARLSRREYPTIRGVDIRRVHTSPAVLSGYQSPRRSGRRELSSTTSNSTEPERPVRDDEASNKIELRDLRA</sequence>
<evidence type="ECO:0000256" key="2">
    <source>
        <dbReference type="ARBA" id="ARBA00022692"/>
    </source>
</evidence>
<dbReference type="Pfam" id="PF11710">
    <property type="entry name" value="Git3"/>
    <property type="match status" value="1"/>
</dbReference>
<dbReference type="GO" id="GO:0007189">
    <property type="term" value="P:adenylate cyclase-activating G protein-coupled receptor signaling pathway"/>
    <property type="evidence" value="ECO:0007669"/>
    <property type="project" value="TreeGrafter"/>
</dbReference>
<feature type="transmembrane region" description="Helical" evidence="6">
    <location>
        <begin position="25"/>
        <end position="46"/>
    </location>
</feature>
<evidence type="ECO:0000256" key="1">
    <source>
        <dbReference type="ARBA" id="ARBA00004141"/>
    </source>
</evidence>
<evidence type="ECO:0000256" key="3">
    <source>
        <dbReference type="ARBA" id="ARBA00022989"/>
    </source>
</evidence>
<dbReference type="GO" id="GO:0005886">
    <property type="term" value="C:plasma membrane"/>
    <property type="evidence" value="ECO:0007669"/>
    <property type="project" value="TreeGrafter"/>
</dbReference>
<dbReference type="InterPro" id="IPR023041">
    <property type="entry name" value="Glucose_rcpt_Git3-like_N"/>
</dbReference>
<evidence type="ECO:0000313" key="9">
    <source>
        <dbReference type="EMBL" id="OLN95939.1"/>
    </source>
</evidence>
<accession>A0A1Q8S3A5</accession>
<evidence type="ECO:0000256" key="4">
    <source>
        <dbReference type="ARBA" id="ARBA00023136"/>
    </source>
</evidence>
<dbReference type="InterPro" id="IPR022343">
    <property type="entry name" value="GCR1-cAMP_receptor"/>
</dbReference>
<feature type="domain" description="Glucose receptor Git3-like N-terminal" evidence="7">
    <location>
        <begin position="25"/>
        <end position="198"/>
    </location>
</feature>
<keyword evidence="9" id="KW-0675">Receptor</keyword>
<dbReference type="OrthoDB" id="100006at2759"/>
<proteinExistence type="predicted"/>
<dbReference type="SUPFAM" id="SSF81321">
    <property type="entry name" value="Family A G protein-coupled receptor-like"/>
    <property type="match status" value="1"/>
</dbReference>
<protein>
    <submittedName>
        <fullName evidence="9">G-protein coupled receptor 1-like protein 2</fullName>
    </submittedName>
</protein>
<gene>
    <name evidence="9" type="ORF">CCHL11_05061</name>
</gene>
<feature type="transmembrane region" description="Helical" evidence="6">
    <location>
        <begin position="110"/>
        <end position="126"/>
    </location>
</feature>
<organism evidence="9 10">
    <name type="scientific">Colletotrichum chlorophyti</name>
    <dbReference type="NCBI Taxonomy" id="708187"/>
    <lineage>
        <taxon>Eukaryota</taxon>
        <taxon>Fungi</taxon>
        <taxon>Dikarya</taxon>
        <taxon>Ascomycota</taxon>
        <taxon>Pezizomycotina</taxon>
        <taxon>Sordariomycetes</taxon>
        <taxon>Hypocreomycetidae</taxon>
        <taxon>Glomerellales</taxon>
        <taxon>Glomerellaceae</taxon>
        <taxon>Colletotrichum</taxon>
    </lineage>
</organism>
<feature type="region of interest" description="Disordered" evidence="5">
    <location>
        <begin position="346"/>
        <end position="390"/>
    </location>
</feature>
<name>A0A1Q8S3A5_9PEZI</name>
<evidence type="ECO:0000313" key="10">
    <source>
        <dbReference type="Proteomes" id="UP000186583"/>
    </source>
</evidence>
<dbReference type="PRINTS" id="PR02001">
    <property type="entry name" value="GCR1CAMPR"/>
</dbReference>
<dbReference type="GO" id="GO:0004930">
    <property type="term" value="F:G protein-coupled receptor activity"/>
    <property type="evidence" value="ECO:0007669"/>
    <property type="project" value="TreeGrafter"/>
</dbReference>
<dbReference type="Gene3D" id="1.20.1070.10">
    <property type="entry name" value="Rhodopsin 7-helix transmembrane proteins"/>
    <property type="match status" value="1"/>
</dbReference>
<feature type="transmembrane region" description="Helical" evidence="6">
    <location>
        <begin position="182"/>
        <end position="203"/>
    </location>
</feature>
<feature type="transmembrane region" description="Helical" evidence="6">
    <location>
        <begin position="138"/>
        <end position="162"/>
    </location>
</feature>
<evidence type="ECO:0000259" key="7">
    <source>
        <dbReference type="Pfam" id="PF11710"/>
    </source>
</evidence>
<dbReference type="Pfam" id="PF11970">
    <property type="entry name" value="GPR_Gpa2_C"/>
    <property type="match status" value="1"/>
</dbReference>
<keyword evidence="3 6" id="KW-1133">Transmembrane helix</keyword>
<keyword evidence="4 6" id="KW-0472">Membrane</keyword>
<dbReference type="Proteomes" id="UP000186583">
    <property type="component" value="Unassembled WGS sequence"/>
</dbReference>
<evidence type="ECO:0000259" key="8">
    <source>
        <dbReference type="Pfam" id="PF11970"/>
    </source>
</evidence>
<evidence type="ECO:0000256" key="6">
    <source>
        <dbReference type="SAM" id="Phobius"/>
    </source>
</evidence>